<dbReference type="KEGG" id="kba:A0U89_00265"/>
<dbReference type="Gene3D" id="2.160.20.120">
    <property type="match status" value="1"/>
</dbReference>
<dbReference type="Proteomes" id="UP000179145">
    <property type="component" value="Chromosome"/>
</dbReference>
<evidence type="ECO:0000256" key="1">
    <source>
        <dbReference type="SAM" id="MobiDB-lite"/>
    </source>
</evidence>
<proteinExistence type="predicted"/>
<dbReference type="eggNOG" id="COG3595">
    <property type="taxonomic scope" value="Bacteria"/>
</dbReference>
<evidence type="ECO:0000256" key="2">
    <source>
        <dbReference type="SAM" id="SignalP"/>
    </source>
</evidence>
<gene>
    <name evidence="3" type="ORF">A0U89_00265</name>
</gene>
<dbReference type="EMBL" id="CP014674">
    <property type="protein sequence ID" value="AOX15816.1"/>
    <property type="molecule type" value="Genomic_DNA"/>
</dbReference>
<keyword evidence="4" id="KW-1185">Reference proteome</keyword>
<feature type="region of interest" description="Disordered" evidence="1">
    <location>
        <begin position="300"/>
        <end position="327"/>
    </location>
</feature>
<dbReference type="RefSeq" id="WP_070401686.1">
    <property type="nucleotide sequence ID" value="NZ_BJVW01000007.1"/>
</dbReference>
<feature type="compositionally biased region" description="Low complexity" evidence="1">
    <location>
        <begin position="300"/>
        <end position="310"/>
    </location>
</feature>
<name>A0A1D8UQB6_9PROT</name>
<keyword evidence="2" id="KW-0732">Signal</keyword>
<protein>
    <submittedName>
        <fullName evidence="3">Uncharacterized protein</fullName>
    </submittedName>
</protein>
<evidence type="ECO:0000313" key="3">
    <source>
        <dbReference type="EMBL" id="AOX15816.1"/>
    </source>
</evidence>
<dbReference type="OrthoDB" id="7254270at2"/>
<dbReference type="AlphaFoldDB" id="A0A1D8UQB6"/>
<feature type="chain" id="PRO_5044216260" evidence="2">
    <location>
        <begin position="22"/>
        <end position="433"/>
    </location>
</feature>
<organism evidence="3 4">
    <name type="scientific">Kozakia baliensis</name>
    <dbReference type="NCBI Taxonomy" id="153496"/>
    <lineage>
        <taxon>Bacteria</taxon>
        <taxon>Pseudomonadati</taxon>
        <taxon>Pseudomonadota</taxon>
        <taxon>Alphaproteobacteria</taxon>
        <taxon>Acetobacterales</taxon>
        <taxon>Acetobacteraceae</taxon>
        <taxon>Kozakia</taxon>
    </lineage>
</organism>
<reference evidence="3 4" key="1">
    <citation type="journal article" date="2016" name="Microb. Cell Fact.">
        <title>Dissection of exopolysaccharide biosynthesis in Kozakia baliensis.</title>
        <authorList>
            <person name="Brandt J.U."/>
            <person name="Jakob F."/>
            <person name="Behr J."/>
            <person name="Geissler A.J."/>
            <person name="Vogel R.F."/>
        </authorList>
    </citation>
    <scope>NUCLEOTIDE SEQUENCE [LARGE SCALE GENOMIC DNA]</scope>
    <source>
        <strain evidence="3 4">DSM 14400</strain>
    </source>
</reference>
<evidence type="ECO:0000313" key="4">
    <source>
        <dbReference type="Proteomes" id="UP000179145"/>
    </source>
</evidence>
<sequence>MMLRRLLPLGVVLAFAPAAYADPASDVATAIENAPHRLHIDATCLSNITIAARNDFSSTADMEDVPEGISFHSNDRDAWLSGADCHGDAIIYAHPGAALIISPSGADINISGLVNSPISLTTGNGNVTIDRVGSLLLRALGAGDVSIGTLFQRGFIFNNGSGDITLGTVATADLMALLNGKGDITIGGGFVGHMLVQNNDAGNFVMRGVAGTATVITHGKGHIALERVTGLLHKHTDGGGVVSVRYAPPAQDDDVGQEIQSENNGIVIFSNGTQITSQGVTNPDGSVINFDALGTPAASSNFAAPSATPASPAPQSPSDTEHSPARQQKSHGYLSVLLFLVALLLLRRLIMPFALRWMEKHRPDWAEKWRPFLMPSGAWQNRNAKPPASDPGLVKLTQRLQRLEPRLAQLEGYMTSSAFQLRRKSRGSDRSRT</sequence>
<accession>A0A1D8UQB6</accession>
<dbReference type="STRING" id="153496.A0U89_00265"/>
<feature type="signal peptide" evidence="2">
    <location>
        <begin position="1"/>
        <end position="21"/>
    </location>
</feature>